<dbReference type="SUPFAM" id="SSF56935">
    <property type="entry name" value="Porins"/>
    <property type="match status" value="1"/>
</dbReference>
<sequence length="525" mass="58675">MPATISGLLAKWSASTNWPASVTPPPAPPARWSRTRRRSVAAAVSVRRSARRRCSKGRTFGRWPLTRTIQFFLFRRNPMKHLSALVGLMLLVCPLTGWAADAAPATPETMEAPSGYLPSPPIAGQVQTAGEVFGAETGYLHPYLAVGEVYTDNFFNTPGNKEEEFTTVVTPGLWLAFPGLKTRPEKLATLNTAAGGMPLTRFRQNSGHRLQGYAGYSADFYKNKNFTDQENTTQRGEGMIDVNLRGGLGLNLAAVYENTQDPYSTGASNSRLVDKYTSYLFDGIASYEVGPRLTLRANLGYYSLDYDADRNAFRDRDDFKAGAAVSYRVLPKTRVFVQYEYVDVDYDRGVQDDSEENRYFLGLHWDVTGKTQGMIKGGYEQKDFKQSGVSDEDNFIAEVQLTHQFTPKSKLSLSGTRQTNESDIAGISNRLTYLGAAVYTQQLTAKTSLKVDFSYNRDEYQDLLTFGGKTDYRDDDYFSIGAGIGWSALRWMNLSLGYNYGNRDSNFDRFDYENSTFYANLTVTM</sequence>
<dbReference type="Proteomes" id="UP000236340">
    <property type="component" value="Unassembled WGS sequence"/>
</dbReference>
<gene>
    <name evidence="1" type="ORF">C2E25_02650</name>
</gene>
<proteinExistence type="predicted"/>
<comment type="caution">
    <text evidence="1">The sequence shown here is derived from an EMBL/GenBank/DDBJ whole genome shotgun (WGS) entry which is preliminary data.</text>
</comment>
<evidence type="ECO:0000313" key="1">
    <source>
        <dbReference type="EMBL" id="PNU21217.1"/>
    </source>
</evidence>
<dbReference type="Pfam" id="PF10082">
    <property type="entry name" value="BBP2_2"/>
    <property type="match status" value="1"/>
</dbReference>
<protein>
    <recommendedName>
        <fullName evidence="3">Beta-barrel porin 2</fullName>
    </recommendedName>
</protein>
<dbReference type="InterPro" id="IPR023614">
    <property type="entry name" value="Porin_dom_sf"/>
</dbReference>
<evidence type="ECO:0008006" key="3">
    <source>
        <dbReference type="Google" id="ProtNLM"/>
    </source>
</evidence>
<evidence type="ECO:0000313" key="2">
    <source>
        <dbReference type="Proteomes" id="UP000236340"/>
    </source>
</evidence>
<dbReference type="EMBL" id="PPFX01000004">
    <property type="protein sequence ID" value="PNU21217.1"/>
    <property type="molecule type" value="Genomic_DNA"/>
</dbReference>
<dbReference type="Gene3D" id="2.40.160.10">
    <property type="entry name" value="Porin"/>
    <property type="match status" value="1"/>
</dbReference>
<reference evidence="1 2" key="1">
    <citation type="journal article" date="2018" name="Genome Announc.">
        <title>Genome Sequence of Geothermobacter sp. HR-1 Iron Reducer from the Loihi Seamount.</title>
        <authorList>
            <person name="Smith H."/>
            <person name="Abuyen K."/>
            <person name="Tremblay J."/>
            <person name="Savalia P."/>
            <person name="Perez-Rodriguez I."/>
            <person name="Emerson D."/>
            <person name="Tully B."/>
            <person name="Amend J."/>
        </authorList>
    </citation>
    <scope>NUCLEOTIDE SEQUENCE [LARGE SCALE GENOMIC DNA]</scope>
    <source>
        <strain evidence="1 2">HR-1</strain>
    </source>
</reference>
<organism evidence="1 2">
    <name type="scientific">Geothermobacter hydrogeniphilus</name>
    <dbReference type="NCBI Taxonomy" id="1969733"/>
    <lineage>
        <taxon>Bacteria</taxon>
        <taxon>Pseudomonadati</taxon>
        <taxon>Thermodesulfobacteriota</taxon>
        <taxon>Desulfuromonadia</taxon>
        <taxon>Desulfuromonadales</taxon>
        <taxon>Geothermobacteraceae</taxon>
        <taxon>Geothermobacter</taxon>
    </lineage>
</organism>
<accession>A0A2K2HD45</accession>
<dbReference type="AlphaFoldDB" id="A0A2K2HD45"/>
<name>A0A2K2HD45_9BACT</name>
<dbReference type="InterPro" id="IPR018759">
    <property type="entry name" value="BBP2_2"/>
</dbReference>